<keyword evidence="2" id="KW-1185">Reference proteome</keyword>
<reference evidence="1" key="1">
    <citation type="submission" date="2020-04" db="EMBL/GenBank/DDBJ databases">
        <authorList>
            <person name="Broberg M."/>
        </authorList>
    </citation>
    <scope>NUCLEOTIDE SEQUENCE</scope>
</reference>
<proteinExistence type="predicted"/>
<dbReference type="Proteomes" id="UP000836387">
    <property type="component" value="Unassembled WGS sequence"/>
</dbReference>
<name>A0ACA9UU01_BIOOC</name>
<protein>
    <submittedName>
        <fullName evidence="1">Uncharacterized protein</fullName>
    </submittedName>
</protein>
<sequence>MDRISLESSVVTVTEVKATYLLSFFHYTCLGLREASELSAKATQRAYMCRLHQVDNMISKPADRVPTLELDAEENRCVWWAVYTLDSFSSLLPLLPSSIEDTSIATCLPATVLTELTTTNLPPMPLGMLEDELDQTLQRLQGLEVAGTGLPGAVLQVAMIFATSMAREAQCLRRLSQENEHYNLQPRLQLLKQKWDAMFTALPVEFFERSRQALDRTTADHHQRLEVLSIVCIAGAMASAPPLAANLNWPTEPQQDCSTSEGAWKLCIAHAQKIVKLHREWLPPYFEKANPILFSISWTAGALLTLEIMNASLVDPQQKLDLLDALDFIMDYLQKFSRYWGLAMTLLRSLAQLRGHTWVKLDLRTILSLSQRVWAPLMQDIPGVGSSIAGMLPEVPENAIISDLVDESMAWDPTRDWDPIADFAGDDLTYAMNWLDSGPDLSS</sequence>
<comment type="caution">
    <text evidence="1">The sequence shown here is derived from an EMBL/GenBank/DDBJ whole genome shotgun (WGS) entry which is preliminary data.</text>
</comment>
<accession>A0ACA9UU01</accession>
<evidence type="ECO:0000313" key="2">
    <source>
        <dbReference type="Proteomes" id="UP000836387"/>
    </source>
</evidence>
<reference evidence="1" key="2">
    <citation type="submission" date="2021-10" db="EMBL/GenBank/DDBJ databases">
        <authorList>
            <person name="Piombo E."/>
        </authorList>
    </citation>
    <scope>NUCLEOTIDE SEQUENCE</scope>
</reference>
<gene>
    <name evidence="1" type="ORF">CRV2_00015514</name>
</gene>
<evidence type="ECO:0000313" key="1">
    <source>
        <dbReference type="EMBL" id="CAG9956957.1"/>
    </source>
</evidence>
<dbReference type="EMBL" id="CADEHS020000646">
    <property type="protein sequence ID" value="CAG9956957.1"/>
    <property type="molecule type" value="Genomic_DNA"/>
</dbReference>
<organism evidence="1 2">
    <name type="scientific">Clonostachys rosea f. rosea IK726</name>
    <dbReference type="NCBI Taxonomy" id="1349383"/>
    <lineage>
        <taxon>Eukaryota</taxon>
        <taxon>Fungi</taxon>
        <taxon>Dikarya</taxon>
        <taxon>Ascomycota</taxon>
        <taxon>Pezizomycotina</taxon>
        <taxon>Sordariomycetes</taxon>
        <taxon>Hypocreomycetidae</taxon>
        <taxon>Hypocreales</taxon>
        <taxon>Bionectriaceae</taxon>
        <taxon>Clonostachys</taxon>
    </lineage>
</organism>